<dbReference type="Gene3D" id="3.40.50.970">
    <property type="match status" value="1"/>
</dbReference>
<dbReference type="SMART" id="SM00861">
    <property type="entry name" value="Transket_pyr"/>
    <property type="match status" value="1"/>
</dbReference>
<name>A0ABU2ZNW5_9SPHN</name>
<evidence type="ECO:0000256" key="6">
    <source>
        <dbReference type="ARBA" id="ARBA00022679"/>
    </source>
</evidence>
<dbReference type="InterPro" id="IPR005475">
    <property type="entry name" value="Transketolase-like_Pyr-bd"/>
</dbReference>
<keyword evidence="10" id="KW-0786">Thiamine pyrophosphate</keyword>
<dbReference type="PANTHER" id="PTHR43322:SF5">
    <property type="entry name" value="1-DEOXY-D-XYLULOSE-5-PHOSPHATE SYNTHASE, CHLOROPLASTIC"/>
    <property type="match status" value="1"/>
</dbReference>
<comment type="caution">
    <text evidence="13">The sequence shown here is derived from an EMBL/GenBank/DDBJ whole genome shotgun (WGS) entry which is preliminary data.</text>
</comment>
<evidence type="ECO:0000313" key="13">
    <source>
        <dbReference type="EMBL" id="MDT0577127.1"/>
    </source>
</evidence>
<dbReference type="InterPro" id="IPR009014">
    <property type="entry name" value="Transketo_C/PFOR_II"/>
</dbReference>
<evidence type="ECO:0000256" key="8">
    <source>
        <dbReference type="ARBA" id="ARBA00022842"/>
    </source>
</evidence>
<keyword evidence="14" id="KW-1185">Reference proteome</keyword>
<keyword evidence="11" id="KW-0414">Isoprene biosynthesis</keyword>
<dbReference type="PANTHER" id="PTHR43322">
    <property type="entry name" value="1-D-DEOXYXYLULOSE 5-PHOSPHATE SYNTHASE-RELATED"/>
    <property type="match status" value="1"/>
</dbReference>
<comment type="cofactor">
    <cofactor evidence="1">
        <name>Mg(2+)</name>
        <dbReference type="ChEBI" id="CHEBI:18420"/>
    </cofactor>
</comment>
<dbReference type="CDD" id="cd07033">
    <property type="entry name" value="TPP_PYR_DXS_TK_like"/>
    <property type="match status" value="1"/>
</dbReference>
<dbReference type="EC" id="2.2.1.7" evidence="5"/>
<dbReference type="EMBL" id="JAVRHS010000018">
    <property type="protein sequence ID" value="MDT0577127.1"/>
    <property type="molecule type" value="Genomic_DNA"/>
</dbReference>
<protein>
    <recommendedName>
        <fullName evidence="5">1-deoxy-D-xylulose-5-phosphate synthase</fullName>
        <ecNumber evidence="5">2.2.1.7</ecNumber>
    </recommendedName>
</protein>
<keyword evidence="8" id="KW-0460">Magnesium</keyword>
<dbReference type="Pfam" id="PF02779">
    <property type="entry name" value="Transket_pyr"/>
    <property type="match status" value="1"/>
</dbReference>
<dbReference type="InterPro" id="IPR005477">
    <property type="entry name" value="Dxylulose-5-P_synthase"/>
</dbReference>
<keyword evidence="7" id="KW-0479">Metal-binding</keyword>
<dbReference type="Gene3D" id="3.40.50.920">
    <property type="match status" value="1"/>
</dbReference>
<keyword evidence="6" id="KW-0808">Transferase</keyword>
<evidence type="ECO:0000313" key="14">
    <source>
        <dbReference type="Proteomes" id="UP001259803"/>
    </source>
</evidence>
<evidence type="ECO:0000256" key="1">
    <source>
        <dbReference type="ARBA" id="ARBA00001946"/>
    </source>
</evidence>
<evidence type="ECO:0000256" key="3">
    <source>
        <dbReference type="ARBA" id="ARBA00011081"/>
    </source>
</evidence>
<evidence type="ECO:0000256" key="4">
    <source>
        <dbReference type="ARBA" id="ARBA00011738"/>
    </source>
</evidence>
<reference evidence="13 14" key="1">
    <citation type="submission" date="2023-09" db="EMBL/GenBank/DDBJ databases">
        <authorList>
            <person name="Rey-Velasco X."/>
        </authorList>
    </citation>
    <scope>NUCLEOTIDE SEQUENCE [LARGE SCALE GENOMIC DNA]</scope>
    <source>
        <strain evidence="13 14">F390</strain>
    </source>
</reference>
<dbReference type="InterPro" id="IPR033248">
    <property type="entry name" value="Transketolase_C"/>
</dbReference>
<accession>A0ABU2ZNW5</accession>
<evidence type="ECO:0000256" key="7">
    <source>
        <dbReference type="ARBA" id="ARBA00022723"/>
    </source>
</evidence>
<gene>
    <name evidence="13" type="ORF">RM533_13225</name>
</gene>
<evidence type="ECO:0000259" key="12">
    <source>
        <dbReference type="SMART" id="SM00861"/>
    </source>
</evidence>
<keyword evidence="9" id="KW-0784">Thiamine biosynthesis</keyword>
<evidence type="ECO:0000256" key="11">
    <source>
        <dbReference type="ARBA" id="ARBA00023229"/>
    </source>
</evidence>
<feature type="domain" description="Transketolase-like pyrimidine-binding" evidence="12">
    <location>
        <begin position="20"/>
        <end position="185"/>
    </location>
</feature>
<comment type="pathway">
    <text evidence="2">Metabolic intermediate biosynthesis; 1-deoxy-D-xylulose 5-phosphate biosynthesis; 1-deoxy-D-xylulose 5-phosphate from D-glyceraldehyde 3-phosphate and pyruvate: step 1/1.</text>
</comment>
<organism evidence="13 14">
    <name type="scientific">Croceicoccus esteveae</name>
    <dbReference type="NCBI Taxonomy" id="3075597"/>
    <lineage>
        <taxon>Bacteria</taxon>
        <taxon>Pseudomonadati</taxon>
        <taxon>Pseudomonadota</taxon>
        <taxon>Alphaproteobacteria</taxon>
        <taxon>Sphingomonadales</taxon>
        <taxon>Erythrobacteraceae</taxon>
        <taxon>Croceicoccus</taxon>
    </lineage>
</organism>
<dbReference type="SUPFAM" id="SSF52518">
    <property type="entry name" value="Thiamin diphosphate-binding fold (THDP-binding)"/>
    <property type="match status" value="1"/>
</dbReference>
<comment type="similarity">
    <text evidence="3">Belongs to the transketolase family. DXPS subfamily.</text>
</comment>
<dbReference type="InterPro" id="IPR029061">
    <property type="entry name" value="THDP-binding"/>
</dbReference>
<dbReference type="Proteomes" id="UP001259803">
    <property type="component" value="Unassembled WGS sequence"/>
</dbReference>
<proteinExistence type="inferred from homology"/>
<evidence type="ECO:0000256" key="5">
    <source>
        <dbReference type="ARBA" id="ARBA00013150"/>
    </source>
</evidence>
<comment type="subunit">
    <text evidence="4">Homodimer.</text>
</comment>
<evidence type="ECO:0000256" key="9">
    <source>
        <dbReference type="ARBA" id="ARBA00022977"/>
    </source>
</evidence>
<sequence length="326" mass="34207">MSNDSIDMVDPFSFTSAAEVEDGAVIGQTLIELAQERDDIVLIAPDVGRGPATTSFIDAFPDRYIDTGIAENNAVSIAAGLAASGFRPVVFGIGAFMAPKCLEQIRTDIAINRLPVTLIAAWGGLDMGYFGASHHGLEDISMLRGTPYLTIMSAADDHAMRTLMRDAITGGMPTYIRAPSGAARAVYDASPDFDRGGLQTIRDGSDILLIGTGLGTSLCIAAAAILEEQGMSAQVVDAPYLKPFDQHGICRLALAAHNVLVVEEHNVTCGLASLVAEALGRGGVARPMHAIGLPDGDLAVAVPDQLFARYNLTAEAIASKAQLIIR</sequence>
<dbReference type="SUPFAM" id="SSF52922">
    <property type="entry name" value="TK C-terminal domain-like"/>
    <property type="match status" value="1"/>
</dbReference>
<dbReference type="Pfam" id="PF02780">
    <property type="entry name" value="Transketolase_C"/>
    <property type="match status" value="1"/>
</dbReference>
<evidence type="ECO:0000256" key="2">
    <source>
        <dbReference type="ARBA" id="ARBA00004980"/>
    </source>
</evidence>
<dbReference type="RefSeq" id="WP_311341701.1">
    <property type="nucleotide sequence ID" value="NZ_JAVRHS010000018.1"/>
</dbReference>
<evidence type="ECO:0000256" key="10">
    <source>
        <dbReference type="ARBA" id="ARBA00023052"/>
    </source>
</evidence>